<dbReference type="Gene3D" id="3.40.640.10">
    <property type="entry name" value="Type I PLP-dependent aspartate aminotransferase-like (Major domain)"/>
    <property type="match status" value="1"/>
</dbReference>
<dbReference type="Proteomes" id="UP001207654">
    <property type="component" value="Unassembled WGS sequence"/>
</dbReference>
<dbReference type="PANTHER" id="PTHR11808:SF80">
    <property type="entry name" value="CYSTATHIONINE GAMMA-LYASE"/>
    <property type="match status" value="1"/>
</dbReference>
<protein>
    <submittedName>
        <fullName evidence="5">PLP-dependent transferase</fullName>
    </submittedName>
</protein>
<gene>
    <name evidence="5" type="ORF">OV287_33810</name>
</gene>
<dbReference type="GO" id="GO:0016740">
    <property type="term" value="F:transferase activity"/>
    <property type="evidence" value="ECO:0007669"/>
    <property type="project" value="UniProtKB-KW"/>
</dbReference>
<comment type="similarity">
    <text evidence="3">Belongs to the trans-sulfuration enzymes family.</text>
</comment>
<evidence type="ECO:0000256" key="4">
    <source>
        <dbReference type="SAM" id="MobiDB-lite"/>
    </source>
</evidence>
<keyword evidence="6" id="KW-1185">Reference proteome</keyword>
<evidence type="ECO:0000313" key="5">
    <source>
        <dbReference type="EMBL" id="MCY1079446.1"/>
    </source>
</evidence>
<accession>A0ABT4ADQ2</accession>
<feature type="compositionally biased region" description="Polar residues" evidence="4">
    <location>
        <begin position="255"/>
        <end position="264"/>
    </location>
</feature>
<keyword evidence="5" id="KW-0808">Transferase</keyword>
<evidence type="ECO:0000256" key="3">
    <source>
        <dbReference type="RuleBase" id="RU362118"/>
    </source>
</evidence>
<proteinExistence type="inferred from homology"/>
<dbReference type="SUPFAM" id="SSF53383">
    <property type="entry name" value="PLP-dependent transferases"/>
    <property type="match status" value="1"/>
</dbReference>
<dbReference type="Pfam" id="PF01053">
    <property type="entry name" value="Cys_Met_Meta_PP"/>
    <property type="match status" value="1"/>
</dbReference>
<dbReference type="PANTHER" id="PTHR11808">
    <property type="entry name" value="TRANS-SULFURATION ENZYME FAMILY MEMBER"/>
    <property type="match status" value="1"/>
</dbReference>
<evidence type="ECO:0000313" key="6">
    <source>
        <dbReference type="Proteomes" id="UP001207654"/>
    </source>
</evidence>
<sequence>METGSYHDVRYIRLNNTPNHASLHAQLRAMEGAEAALVTASGMAAISTALLSVLSSGDHLLVQNGLYGGTHDFIAGDLPKFGITSTSIDATDPSSWEAHLRPNTRAIYVETMTNPLLQLADYEAVAEFSRRKGLVSLIDNTLATPINFRPIERGFDLSLHSCSKYLNGHSDIVAGAVLGREEWVNRVKHRLDHLGGSLDPHACFLLSRGIKTLALRLRAQSQSALEIARFLEKHPAISRVNYPGLESHPQHAGPGSSSSALVEC</sequence>
<dbReference type="InterPro" id="IPR015424">
    <property type="entry name" value="PyrdxlP-dep_Trfase"/>
</dbReference>
<comment type="caution">
    <text evidence="5">The sequence shown here is derived from an EMBL/GenBank/DDBJ whole genome shotgun (WGS) entry which is preliminary data.</text>
</comment>
<dbReference type="EMBL" id="JAPNKA010000001">
    <property type="protein sequence ID" value="MCY1079446.1"/>
    <property type="molecule type" value="Genomic_DNA"/>
</dbReference>
<evidence type="ECO:0000256" key="1">
    <source>
        <dbReference type="ARBA" id="ARBA00001933"/>
    </source>
</evidence>
<dbReference type="InterPro" id="IPR015421">
    <property type="entry name" value="PyrdxlP-dep_Trfase_major"/>
</dbReference>
<keyword evidence="2 3" id="KW-0663">Pyridoxal phosphate</keyword>
<evidence type="ECO:0000256" key="2">
    <source>
        <dbReference type="ARBA" id="ARBA00022898"/>
    </source>
</evidence>
<comment type="cofactor">
    <cofactor evidence="1 3">
        <name>pyridoxal 5'-phosphate</name>
        <dbReference type="ChEBI" id="CHEBI:597326"/>
    </cofactor>
</comment>
<name>A0ABT4ADQ2_9BACT</name>
<reference evidence="5 6" key="1">
    <citation type="submission" date="2022-11" db="EMBL/GenBank/DDBJ databases">
        <title>Minimal conservation of predation-associated metabolite biosynthetic gene clusters underscores biosynthetic potential of Myxococcota including descriptions for ten novel species: Archangium lansinium sp. nov., Myxococcus landrumus sp. nov., Nannocystis bai.</title>
        <authorList>
            <person name="Ahearne A."/>
            <person name="Stevens C."/>
            <person name="Phillips K."/>
        </authorList>
    </citation>
    <scope>NUCLEOTIDE SEQUENCE [LARGE SCALE GENOMIC DNA]</scope>
    <source>
        <strain evidence="5 6">MIWBW</strain>
    </source>
</reference>
<dbReference type="Gene3D" id="3.90.1150.10">
    <property type="entry name" value="Aspartate Aminotransferase, domain 1"/>
    <property type="match status" value="1"/>
</dbReference>
<feature type="region of interest" description="Disordered" evidence="4">
    <location>
        <begin position="242"/>
        <end position="264"/>
    </location>
</feature>
<dbReference type="InterPro" id="IPR000277">
    <property type="entry name" value="Cys/Met-Metab_PyrdxlP-dep_enz"/>
</dbReference>
<organism evidence="5 6">
    <name type="scientific">Archangium lansingense</name>
    <dbReference type="NCBI Taxonomy" id="2995310"/>
    <lineage>
        <taxon>Bacteria</taxon>
        <taxon>Pseudomonadati</taxon>
        <taxon>Myxococcota</taxon>
        <taxon>Myxococcia</taxon>
        <taxon>Myxococcales</taxon>
        <taxon>Cystobacterineae</taxon>
        <taxon>Archangiaceae</taxon>
        <taxon>Archangium</taxon>
    </lineage>
</organism>
<dbReference type="InterPro" id="IPR015422">
    <property type="entry name" value="PyrdxlP-dep_Trfase_small"/>
</dbReference>